<organism evidence="2 3">
    <name type="scientific">Mycolicibacterium komossense</name>
    <dbReference type="NCBI Taxonomy" id="1779"/>
    <lineage>
        <taxon>Bacteria</taxon>
        <taxon>Bacillati</taxon>
        <taxon>Actinomycetota</taxon>
        <taxon>Actinomycetes</taxon>
        <taxon>Mycobacteriales</taxon>
        <taxon>Mycobacteriaceae</taxon>
        <taxon>Mycolicibacterium</taxon>
    </lineage>
</organism>
<comment type="caution">
    <text evidence="2">The sequence shown here is derived from an EMBL/GenBank/DDBJ whole genome shotgun (WGS) entry which is preliminary data.</text>
</comment>
<keyword evidence="3" id="KW-1185">Reference proteome</keyword>
<evidence type="ECO:0000313" key="3">
    <source>
        <dbReference type="Proteomes" id="UP001526201"/>
    </source>
</evidence>
<dbReference type="Proteomes" id="UP001526201">
    <property type="component" value="Unassembled WGS sequence"/>
</dbReference>
<reference evidence="2 3" key="1">
    <citation type="journal article" date="2022" name="BMC Genomics">
        <title>Comparative genome analysis of mycobacteria focusing on tRNA and non-coding RNA.</title>
        <authorList>
            <person name="Behra P.R.K."/>
            <person name="Pettersson B.M.F."/>
            <person name="Ramesh M."/>
            <person name="Das S."/>
            <person name="Dasgupta S."/>
            <person name="Kirsebom L.A."/>
        </authorList>
    </citation>
    <scope>NUCLEOTIDE SEQUENCE [LARGE SCALE GENOMIC DNA]</scope>
    <source>
        <strain evidence="2 3">DSM 44078</strain>
    </source>
</reference>
<keyword evidence="1" id="KW-1133">Transmembrane helix</keyword>
<evidence type="ECO:0000256" key="1">
    <source>
        <dbReference type="SAM" id="Phobius"/>
    </source>
</evidence>
<protein>
    <submittedName>
        <fullName evidence="2">Uncharacterized protein</fullName>
    </submittedName>
</protein>
<dbReference type="EMBL" id="JACKTY010000028">
    <property type="protein sequence ID" value="MCV7226628.1"/>
    <property type="molecule type" value="Genomic_DNA"/>
</dbReference>
<proteinExistence type="predicted"/>
<accession>A0ABT3CAX6</accession>
<sequence length="60" mass="6928">MGTAAAAARTRNPNYLGEILIYAAYALLSMHWISWIVLVDWVFGFFVRDMLKKDKWGHPD</sequence>
<dbReference type="PROSITE" id="PS50244">
    <property type="entry name" value="S5A_REDUCTASE"/>
    <property type="match status" value="1"/>
</dbReference>
<dbReference type="Gene3D" id="1.20.120.1630">
    <property type="match status" value="1"/>
</dbReference>
<feature type="transmembrane region" description="Helical" evidence="1">
    <location>
        <begin position="19"/>
        <end position="47"/>
    </location>
</feature>
<name>A0ABT3CAX6_9MYCO</name>
<keyword evidence="1" id="KW-0812">Transmembrane</keyword>
<evidence type="ECO:0000313" key="2">
    <source>
        <dbReference type="EMBL" id="MCV7226628.1"/>
    </source>
</evidence>
<dbReference type="RefSeq" id="WP_264067492.1">
    <property type="nucleotide sequence ID" value="NZ_JACKTY010000028.1"/>
</dbReference>
<keyword evidence="1" id="KW-0472">Membrane</keyword>
<gene>
    <name evidence="2" type="ORF">H7J73_11360</name>
</gene>